<gene>
    <name evidence="3" type="ORF">GT565_04140</name>
</gene>
<comment type="caution">
    <text evidence="3">The sequence shown here is derived from an EMBL/GenBank/DDBJ whole genome shotgun (WGS) entry which is preliminary data.</text>
</comment>
<dbReference type="RefSeq" id="WP_161158938.1">
    <property type="nucleotide sequence ID" value="NZ_WWSB01000003.1"/>
</dbReference>
<evidence type="ECO:0000313" key="4">
    <source>
        <dbReference type="Proteomes" id="UP000446719"/>
    </source>
</evidence>
<feature type="region of interest" description="Disordered" evidence="1">
    <location>
        <begin position="66"/>
        <end position="99"/>
    </location>
</feature>
<sequence length="212" mass="23926">MSVLATLLFSLSLLAGIIFLILCVATKMQKKIVKPQYSKGLLISVITLFFSFMLVLIFTPTQTETKKESKPKKKVETVTSTPESTDTTTTTDDNSPTEEERINKFVEEAKTVTQDSIGENEQITNIEYNNRDLRVYVDLSQATPDPLTYEDLAISRTSSITDQLLTLKGYLNLWDTITVDFGDIGYIKNPKQNIESNGYGFYFNSANFKLEK</sequence>
<evidence type="ECO:0000256" key="2">
    <source>
        <dbReference type="SAM" id="Phobius"/>
    </source>
</evidence>
<dbReference type="AlphaFoldDB" id="A0A845KKA0"/>
<reference evidence="3 4" key="1">
    <citation type="journal article" date="2019" name="Nat. Med.">
        <title>A library of human gut bacterial isolates paired with longitudinal multiomics data enables mechanistic microbiome research.</title>
        <authorList>
            <person name="Poyet M."/>
            <person name="Groussin M."/>
            <person name="Gibbons S.M."/>
            <person name="Avila-Pacheco J."/>
            <person name="Jiang X."/>
            <person name="Kearney S.M."/>
            <person name="Perrotta A.R."/>
            <person name="Berdy B."/>
            <person name="Zhao S."/>
            <person name="Lieberman T.D."/>
            <person name="Swanson P.K."/>
            <person name="Smith M."/>
            <person name="Roesemann S."/>
            <person name="Alexander J.E."/>
            <person name="Rich S.A."/>
            <person name="Livny J."/>
            <person name="Vlamakis H."/>
            <person name="Clish C."/>
            <person name="Bullock K."/>
            <person name="Deik A."/>
            <person name="Scott J."/>
            <person name="Pierce K.A."/>
            <person name="Xavier R.J."/>
            <person name="Alm E.J."/>
        </authorList>
    </citation>
    <scope>NUCLEOTIDE SEQUENCE [LARGE SCALE GENOMIC DNA]</scope>
    <source>
        <strain evidence="3 4">BIOML-A7</strain>
    </source>
</reference>
<organism evidence="3 4">
    <name type="scientific">Dorea longicatena</name>
    <dbReference type="NCBI Taxonomy" id="88431"/>
    <lineage>
        <taxon>Bacteria</taxon>
        <taxon>Bacillati</taxon>
        <taxon>Bacillota</taxon>
        <taxon>Clostridia</taxon>
        <taxon>Lachnospirales</taxon>
        <taxon>Lachnospiraceae</taxon>
        <taxon>Dorea</taxon>
    </lineage>
</organism>
<feature type="transmembrane region" description="Helical" evidence="2">
    <location>
        <begin position="41"/>
        <end position="59"/>
    </location>
</feature>
<accession>A0A845KKA0</accession>
<keyword evidence="2" id="KW-0472">Membrane</keyword>
<evidence type="ECO:0000313" key="3">
    <source>
        <dbReference type="EMBL" id="MZK17317.1"/>
    </source>
</evidence>
<feature type="compositionally biased region" description="Low complexity" evidence="1">
    <location>
        <begin position="77"/>
        <end position="94"/>
    </location>
</feature>
<proteinExistence type="predicted"/>
<protein>
    <submittedName>
        <fullName evidence="3">Uncharacterized protein</fullName>
    </submittedName>
</protein>
<evidence type="ECO:0000256" key="1">
    <source>
        <dbReference type="SAM" id="MobiDB-lite"/>
    </source>
</evidence>
<keyword evidence="2" id="KW-0812">Transmembrane</keyword>
<keyword evidence="2" id="KW-1133">Transmembrane helix</keyword>
<name>A0A845KKA0_9FIRM</name>
<dbReference type="EMBL" id="WWSB01000003">
    <property type="protein sequence ID" value="MZK17317.1"/>
    <property type="molecule type" value="Genomic_DNA"/>
</dbReference>
<dbReference type="Proteomes" id="UP000446719">
    <property type="component" value="Unassembled WGS sequence"/>
</dbReference>